<proteinExistence type="predicted"/>
<name>A0A5B7I732_PORTR</name>
<evidence type="ECO:0000313" key="2">
    <source>
        <dbReference type="Proteomes" id="UP000324222"/>
    </source>
</evidence>
<dbReference type="Proteomes" id="UP000324222">
    <property type="component" value="Unassembled WGS sequence"/>
</dbReference>
<comment type="caution">
    <text evidence="1">The sequence shown here is derived from an EMBL/GenBank/DDBJ whole genome shotgun (WGS) entry which is preliminary data.</text>
</comment>
<accession>A0A5B7I732</accession>
<keyword evidence="2" id="KW-1185">Reference proteome</keyword>
<protein>
    <submittedName>
        <fullName evidence="1">Uncharacterized protein</fullName>
    </submittedName>
</protein>
<dbReference type="AlphaFoldDB" id="A0A5B7I732"/>
<organism evidence="1 2">
    <name type="scientific">Portunus trituberculatus</name>
    <name type="common">Swimming crab</name>
    <name type="synonym">Neptunus trituberculatus</name>
    <dbReference type="NCBI Taxonomy" id="210409"/>
    <lineage>
        <taxon>Eukaryota</taxon>
        <taxon>Metazoa</taxon>
        <taxon>Ecdysozoa</taxon>
        <taxon>Arthropoda</taxon>
        <taxon>Crustacea</taxon>
        <taxon>Multicrustacea</taxon>
        <taxon>Malacostraca</taxon>
        <taxon>Eumalacostraca</taxon>
        <taxon>Eucarida</taxon>
        <taxon>Decapoda</taxon>
        <taxon>Pleocyemata</taxon>
        <taxon>Brachyura</taxon>
        <taxon>Eubrachyura</taxon>
        <taxon>Portunoidea</taxon>
        <taxon>Portunidae</taxon>
        <taxon>Portuninae</taxon>
        <taxon>Portunus</taxon>
    </lineage>
</organism>
<gene>
    <name evidence="1" type="ORF">E2C01_072581</name>
</gene>
<sequence>MQQTQKCRQNTTICVRTEICKKWVILVCFSVLCNKTHNCKQNTLFA</sequence>
<dbReference type="EMBL" id="VSRR010047594">
    <property type="protein sequence ID" value="MPC78103.1"/>
    <property type="molecule type" value="Genomic_DNA"/>
</dbReference>
<evidence type="ECO:0000313" key="1">
    <source>
        <dbReference type="EMBL" id="MPC78103.1"/>
    </source>
</evidence>
<reference evidence="1 2" key="1">
    <citation type="submission" date="2019-05" db="EMBL/GenBank/DDBJ databases">
        <title>Another draft genome of Portunus trituberculatus and its Hox gene families provides insights of decapod evolution.</title>
        <authorList>
            <person name="Jeong J.-H."/>
            <person name="Song I."/>
            <person name="Kim S."/>
            <person name="Choi T."/>
            <person name="Kim D."/>
            <person name="Ryu S."/>
            <person name="Kim W."/>
        </authorList>
    </citation>
    <scope>NUCLEOTIDE SEQUENCE [LARGE SCALE GENOMIC DNA]</scope>
    <source>
        <tissue evidence="1">Muscle</tissue>
    </source>
</reference>